<keyword evidence="2" id="KW-1185">Reference proteome</keyword>
<protein>
    <submittedName>
        <fullName evidence="1">Uncharacterized protein</fullName>
    </submittedName>
</protein>
<organism evidence="1 2">
    <name type="scientific">Streptoalloteichus hindustanus</name>
    <dbReference type="NCBI Taxonomy" id="2017"/>
    <lineage>
        <taxon>Bacteria</taxon>
        <taxon>Bacillati</taxon>
        <taxon>Actinomycetota</taxon>
        <taxon>Actinomycetes</taxon>
        <taxon>Pseudonocardiales</taxon>
        <taxon>Pseudonocardiaceae</taxon>
        <taxon>Streptoalloteichus</taxon>
    </lineage>
</organism>
<evidence type="ECO:0000313" key="1">
    <source>
        <dbReference type="EMBL" id="SHF56694.1"/>
    </source>
</evidence>
<dbReference type="AlphaFoldDB" id="A0A1M5CPK9"/>
<name>A0A1M5CPK9_STRHI</name>
<sequence length="150" mass="17161">MTKDKDRIQFRTGPLAADLQARTAPDASTSADLIARRDLERYYQVLHHDLHTVDLTREEAHLVCEALSTPDADPSPDTILGSILIAVHIDHLDRSYGVDARALTLKIKWWTVGQRYAVLDAVERWRLLKDERVDPDMALVRVGLYRPKRH</sequence>
<dbReference type="RefSeq" id="WP_073482981.1">
    <property type="nucleotide sequence ID" value="NZ_FQVN01000004.1"/>
</dbReference>
<proteinExistence type="predicted"/>
<accession>A0A1M5CPK9</accession>
<dbReference type="EMBL" id="FQVN01000004">
    <property type="protein sequence ID" value="SHF56694.1"/>
    <property type="molecule type" value="Genomic_DNA"/>
</dbReference>
<reference evidence="1 2" key="1">
    <citation type="submission" date="2016-11" db="EMBL/GenBank/DDBJ databases">
        <authorList>
            <person name="Jaros S."/>
            <person name="Januszkiewicz K."/>
            <person name="Wedrychowicz H."/>
        </authorList>
    </citation>
    <scope>NUCLEOTIDE SEQUENCE [LARGE SCALE GENOMIC DNA]</scope>
    <source>
        <strain evidence="1 2">DSM 44523</strain>
    </source>
</reference>
<gene>
    <name evidence="1" type="ORF">SAMN05444320_104114</name>
</gene>
<dbReference type="Proteomes" id="UP000184501">
    <property type="component" value="Unassembled WGS sequence"/>
</dbReference>
<evidence type="ECO:0000313" key="2">
    <source>
        <dbReference type="Proteomes" id="UP000184501"/>
    </source>
</evidence>